<sequence>MKKVNWKRVNRKTHYWGAAIIALPIIVVLISGLLLQVKKEVTWVQPASMKGEAKIPQLSFQQILDIASTVPEAEIQSWKNVSRMDVRPSKGIVKVRAKNKVEVQIDNATGKILQVAYRRSDLIESLHDGSFFHEHAKLWLFLPASVILLMLWITGIYMFLMPYILRRQNRKKTELREAGDILPQSLNS</sequence>
<feature type="transmembrane region" description="Helical" evidence="1">
    <location>
        <begin position="138"/>
        <end position="165"/>
    </location>
</feature>
<keyword evidence="1" id="KW-0812">Transmembrane</keyword>
<reference evidence="2 3" key="1">
    <citation type="submission" date="2019-09" db="EMBL/GenBank/DDBJ databases">
        <title>Hybrid Assembly of the complete Genome of the Deep-Sea Bacterium Moritella marina from long Nanopore and Illumina reads.</title>
        <authorList>
            <person name="Magin S."/>
            <person name="Georgoulis A."/>
            <person name="Papadimitriou K."/>
            <person name="Iliakis G."/>
            <person name="Vorgias C.E."/>
        </authorList>
    </citation>
    <scope>NUCLEOTIDE SEQUENCE [LARGE SCALE GENOMIC DNA]</scope>
    <source>
        <strain evidence="2 3">MP-1</strain>
    </source>
</reference>
<dbReference type="EMBL" id="CP044399">
    <property type="protein sequence ID" value="QFI36480.1"/>
    <property type="molecule type" value="Genomic_DNA"/>
</dbReference>
<dbReference type="AlphaFoldDB" id="A0A5J6WH28"/>
<evidence type="ECO:0000313" key="3">
    <source>
        <dbReference type="Proteomes" id="UP000327424"/>
    </source>
</evidence>
<name>A0A5J6WH28_MORMI</name>
<proteinExistence type="predicted"/>
<protein>
    <submittedName>
        <fullName evidence="2">PepSY domain-containing protein</fullName>
    </submittedName>
</protein>
<keyword evidence="1" id="KW-1133">Transmembrane helix</keyword>
<evidence type="ECO:0000256" key="1">
    <source>
        <dbReference type="SAM" id="Phobius"/>
    </source>
</evidence>
<accession>A0A5J6WH28</accession>
<organism evidence="2 3">
    <name type="scientific">Moritella marina ATCC 15381</name>
    <dbReference type="NCBI Taxonomy" id="1202962"/>
    <lineage>
        <taxon>Bacteria</taxon>
        <taxon>Pseudomonadati</taxon>
        <taxon>Pseudomonadota</taxon>
        <taxon>Gammaproteobacteria</taxon>
        <taxon>Alteromonadales</taxon>
        <taxon>Moritellaceae</taxon>
        <taxon>Moritella</taxon>
    </lineage>
</organism>
<keyword evidence="3" id="KW-1185">Reference proteome</keyword>
<dbReference type="KEGG" id="mmaa:FR932_00895"/>
<dbReference type="Proteomes" id="UP000327424">
    <property type="component" value="Chromosome"/>
</dbReference>
<evidence type="ECO:0000313" key="2">
    <source>
        <dbReference type="EMBL" id="QFI36480.1"/>
    </source>
</evidence>
<feature type="transmembrane region" description="Helical" evidence="1">
    <location>
        <begin position="15"/>
        <end position="35"/>
    </location>
</feature>
<gene>
    <name evidence="2" type="ORF">FR932_00895</name>
</gene>
<dbReference type="Pfam" id="PF03929">
    <property type="entry name" value="PepSY_TM"/>
    <property type="match status" value="1"/>
</dbReference>
<keyword evidence="1" id="KW-0472">Membrane</keyword>
<dbReference type="InterPro" id="IPR005625">
    <property type="entry name" value="PepSY-ass_TM"/>
</dbReference>
<dbReference type="OrthoDB" id="271465at2"/>
<dbReference type="RefSeq" id="WP_019440783.1">
    <property type="nucleotide sequence ID" value="NZ_ALOE01000011.1"/>
</dbReference>